<dbReference type="RefSeq" id="WP_109585314.1">
    <property type="nucleotide sequence ID" value="NZ_JACBYU010000001.1"/>
</dbReference>
<dbReference type="GO" id="GO:0003747">
    <property type="term" value="F:translation release factor activity"/>
    <property type="evidence" value="ECO:0007669"/>
    <property type="project" value="InterPro"/>
</dbReference>
<dbReference type="InterPro" id="IPR000352">
    <property type="entry name" value="Pep_chain_release_fac_I"/>
</dbReference>
<dbReference type="InterPro" id="IPR045853">
    <property type="entry name" value="Pep_chain_release_fac_I_sf"/>
</dbReference>
<dbReference type="GO" id="GO:0043022">
    <property type="term" value="F:ribosome binding"/>
    <property type="evidence" value="ECO:0007669"/>
    <property type="project" value="TreeGrafter"/>
</dbReference>
<dbReference type="AlphaFoldDB" id="A0A316F5F7"/>
<evidence type="ECO:0000313" key="3">
    <source>
        <dbReference type="EMBL" id="PWK31953.1"/>
    </source>
</evidence>
<comment type="caution">
    <text evidence="3">The sequence shown here is derived from an EMBL/GenBank/DDBJ whole genome shotgun (WGS) entry which is preliminary data.</text>
</comment>
<dbReference type="GO" id="GO:0072344">
    <property type="term" value="P:rescue of stalled ribosome"/>
    <property type="evidence" value="ECO:0007669"/>
    <property type="project" value="TreeGrafter"/>
</dbReference>
<dbReference type="GO" id="GO:0004045">
    <property type="term" value="F:peptidyl-tRNA hydrolase activity"/>
    <property type="evidence" value="ECO:0007669"/>
    <property type="project" value="TreeGrafter"/>
</dbReference>
<reference evidence="3 4" key="1">
    <citation type="submission" date="2018-05" db="EMBL/GenBank/DDBJ databases">
        <title>Genomic Encyclopedia of Type Strains, Phase IV (KMG-V): Genome sequencing to study the core and pangenomes of soil and plant-associated prokaryotes.</title>
        <authorList>
            <person name="Whitman W."/>
        </authorList>
    </citation>
    <scope>NUCLEOTIDE SEQUENCE [LARGE SCALE GENOMIC DNA]</scope>
    <source>
        <strain evidence="3 4">SLV-132</strain>
    </source>
</reference>
<dbReference type="Proteomes" id="UP000245754">
    <property type="component" value="Unassembled WGS sequence"/>
</dbReference>
<feature type="domain" description="Prokaryotic-type class I peptide chain release factors" evidence="2">
    <location>
        <begin position="8"/>
        <end position="139"/>
    </location>
</feature>
<evidence type="ECO:0000259" key="2">
    <source>
        <dbReference type="Pfam" id="PF00472"/>
    </source>
</evidence>
<name>A0A316F5F7_9BURK</name>
<evidence type="ECO:0000313" key="4">
    <source>
        <dbReference type="Proteomes" id="UP000245754"/>
    </source>
</evidence>
<dbReference type="EMBL" id="QGGT01000008">
    <property type="protein sequence ID" value="PWK31953.1"/>
    <property type="molecule type" value="Genomic_DNA"/>
</dbReference>
<dbReference type="PANTHER" id="PTHR47814">
    <property type="entry name" value="PEPTIDYL-TRNA HYDROLASE ARFB"/>
    <property type="match status" value="1"/>
</dbReference>
<gene>
    <name evidence="3" type="ORF">C7419_10894</name>
</gene>
<proteinExistence type="inferred from homology"/>
<protein>
    <submittedName>
        <fullName evidence="3">Ribosome-associated protein</fullName>
    </submittedName>
</protein>
<sequence length="139" mass="15822">MITRMAGEFHIPHHEYEITAIRAQGAGGQNVNKVSNAVHLRYDVRASSLADDHKERLLALSDHRITRDGVIVIKAQQHRSLELNREDAIRRLHELVQSVAVAPRTRRATRPTFASRVRRLEGKTQRSQVKALRGKVTDH</sequence>
<evidence type="ECO:0000256" key="1">
    <source>
        <dbReference type="ARBA" id="ARBA00010835"/>
    </source>
</evidence>
<dbReference type="PANTHER" id="PTHR47814:SF1">
    <property type="entry name" value="PEPTIDYL-TRNA HYDROLASE ARFB"/>
    <property type="match status" value="1"/>
</dbReference>
<dbReference type="Pfam" id="PF00472">
    <property type="entry name" value="RF-1"/>
    <property type="match status" value="1"/>
</dbReference>
<dbReference type="SUPFAM" id="SSF75620">
    <property type="entry name" value="Release factor"/>
    <property type="match status" value="1"/>
</dbReference>
<dbReference type="NCBIfam" id="NF006718">
    <property type="entry name" value="PRK09256.1"/>
    <property type="match status" value="1"/>
</dbReference>
<comment type="similarity">
    <text evidence="1">Belongs to the prokaryotic/mitochondrial release factor family.</text>
</comment>
<accession>A0A316F5F7</accession>
<organism evidence="3 4">
    <name type="scientific">Cupriavidus plantarum</name>
    <dbReference type="NCBI Taxonomy" id="942865"/>
    <lineage>
        <taxon>Bacteria</taxon>
        <taxon>Pseudomonadati</taxon>
        <taxon>Pseudomonadota</taxon>
        <taxon>Betaproteobacteria</taxon>
        <taxon>Burkholderiales</taxon>
        <taxon>Burkholderiaceae</taxon>
        <taxon>Cupriavidus</taxon>
    </lineage>
</organism>
<dbReference type="Gene3D" id="3.30.160.20">
    <property type="match status" value="1"/>
</dbReference>
<keyword evidence="4" id="KW-1185">Reference proteome</keyword>